<dbReference type="NCBIfam" id="TIGR01855">
    <property type="entry name" value="IMP_synth_hisH"/>
    <property type="match status" value="1"/>
</dbReference>
<comment type="catalytic activity">
    <reaction evidence="8 10">
        <text>5-[(5-phospho-1-deoxy-D-ribulos-1-ylimino)methylamino]-1-(5-phospho-beta-D-ribosyl)imidazole-4-carboxamide + L-glutamine = D-erythro-1-(imidazol-4-yl)glycerol 3-phosphate + 5-amino-1-(5-phospho-beta-D-ribosyl)imidazole-4-carboxamide + L-glutamate + H(+)</text>
        <dbReference type="Rhea" id="RHEA:24793"/>
        <dbReference type="ChEBI" id="CHEBI:15378"/>
        <dbReference type="ChEBI" id="CHEBI:29985"/>
        <dbReference type="ChEBI" id="CHEBI:58278"/>
        <dbReference type="ChEBI" id="CHEBI:58359"/>
        <dbReference type="ChEBI" id="CHEBI:58475"/>
        <dbReference type="ChEBI" id="CHEBI:58525"/>
        <dbReference type="EC" id="4.3.2.10"/>
    </reaction>
</comment>
<evidence type="ECO:0000313" key="14">
    <source>
        <dbReference type="Proteomes" id="UP000298125"/>
    </source>
</evidence>
<dbReference type="InterPro" id="IPR017926">
    <property type="entry name" value="GATASE"/>
</dbReference>
<keyword evidence="10" id="KW-0963">Cytoplasm</keyword>
<feature type="active site" description="Nucleophile" evidence="10 11">
    <location>
        <position position="86"/>
    </location>
</feature>
<dbReference type="GO" id="GO:0000107">
    <property type="term" value="F:imidazoleglycerol-phosphate synthase activity"/>
    <property type="evidence" value="ECO:0007669"/>
    <property type="project" value="UniProtKB-UniRule"/>
</dbReference>
<dbReference type="SUPFAM" id="SSF52317">
    <property type="entry name" value="Class I glutamine amidotransferase-like"/>
    <property type="match status" value="1"/>
</dbReference>
<evidence type="ECO:0000259" key="12">
    <source>
        <dbReference type="Pfam" id="PF00117"/>
    </source>
</evidence>
<comment type="pathway">
    <text evidence="1 10">Amino-acid biosynthesis; L-histidine biosynthesis; L-histidine from 5-phospho-alpha-D-ribose 1-diphosphate: step 5/9.</text>
</comment>
<feature type="domain" description="Glutamine amidotransferase" evidence="12">
    <location>
        <begin position="9"/>
        <end position="201"/>
    </location>
</feature>
<dbReference type="EC" id="3.5.1.2" evidence="10"/>
<evidence type="ECO:0000256" key="8">
    <source>
        <dbReference type="ARBA" id="ARBA00047838"/>
    </source>
</evidence>
<comment type="subcellular location">
    <subcellularLocation>
        <location evidence="10">Cytoplasm</location>
    </subcellularLocation>
</comment>
<dbReference type="PANTHER" id="PTHR42701">
    <property type="entry name" value="IMIDAZOLE GLYCEROL PHOSPHATE SYNTHASE SUBUNIT HISH"/>
    <property type="match status" value="1"/>
</dbReference>
<keyword evidence="5 10" id="KW-0315">Glutamine amidotransferase</keyword>
<sequence length="208" mass="23360">MSNKLNICIVDYGVGNTHSIMNALSYLGYSKVKISSSESEIKSSQAYILPGVGAFDNAAKNLRDRNLDRILGEEVLVKKKPILGICLGMQLLASVSEENGNHEGLNWIPGTVKKIVTQNHLPVPHVGWNDVTVDHSEPIFKRNSNHVNFYFDHSYHFECESKFISSWCDYGIRVTASVQKENIFGVQFHPEKSHISGLKLFRSFFSSI</sequence>
<reference evidence="13" key="1">
    <citation type="journal article" date="2019" name="PLoS Negl. Trop. Dis.">
        <title>Revisiting the worldwide diversity of Leptospira species in the environment.</title>
        <authorList>
            <person name="Vincent A.T."/>
            <person name="Schiettekatte O."/>
            <person name="Bourhy P."/>
            <person name="Veyrier F.J."/>
            <person name="Picardeau M."/>
        </authorList>
    </citation>
    <scope>NUCLEOTIDE SEQUENCE [LARGE SCALE GENOMIC DNA]</scope>
    <source>
        <strain evidence="13">201702692</strain>
    </source>
</reference>
<evidence type="ECO:0000313" key="13">
    <source>
        <dbReference type="EMBL" id="TGL45838.1"/>
    </source>
</evidence>
<evidence type="ECO:0000256" key="1">
    <source>
        <dbReference type="ARBA" id="ARBA00005091"/>
    </source>
</evidence>
<dbReference type="CDD" id="cd01748">
    <property type="entry name" value="GATase1_IGP_Synthase"/>
    <property type="match status" value="1"/>
</dbReference>
<keyword evidence="4 10" id="KW-0378">Hydrolase</keyword>
<dbReference type="PROSITE" id="PS51273">
    <property type="entry name" value="GATASE_TYPE_1"/>
    <property type="match status" value="1"/>
</dbReference>
<evidence type="ECO:0000256" key="3">
    <source>
        <dbReference type="ARBA" id="ARBA00022605"/>
    </source>
</evidence>
<accession>A0A4R9JL84</accession>
<keyword evidence="6 10" id="KW-0368">Histidine biosynthesis</keyword>
<organism evidence="13 14">
    <name type="scientific">Leptospira perdikensis</name>
    <dbReference type="NCBI Taxonomy" id="2484948"/>
    <lineage>
        <taxon>Bacteria</taxon>
        <taxon>Pseudomonadati</taxon>
        <taxon>Spirochaetota</taxon>
        <taxon>Spirochaetia</taxon>
        <taxon>Leptospirales</taxon>
        <taxon>Leptospiraceae</taxon>
        <taxon>Leptospira</taxon>
    </lineage>
</organism>
<gene>
    <name evidence="10 13" type="primary">hisH</name>
    <name evidence="13" type="ORF">EHQ49_00170</name>
</gene>
<feature type="active site" evidence="10 11">
    <location>
        <position position="189"/>
    </location>
</feature>
<dbReference type="GO" id="GO:0005737">
    <property type="term" value="C:cytoplasm"/>
    <property type="evidence" value="ECO:0007669"/>
    <property type="project" value="UniProtKB-SubCell"/>
</dbReference>
<evidence type="ECO:0000256" key="5">
    <source>
        <dbReference type="ARBA" id="ARBA00022962"/>
    </source>
</evidence>
<protein>
    <recommendedName>
        <fullName evidence="10">Imidazole glycerol phosphate synthase subunit HisH</fullName>
        <ecNumber evidence="10">4.3.2.10</ecNumber>
    </recommendedName>
    <alternativeName>
        <fullName evidence="10">IGP synthase glutaminase subunit</fullName>
        <ecNumber evidence="10">3.5.1.2</ecNumber>
    </alternativeName>
    <alternativeName>
        <fullName evidence="10">IGP synthase subunit HisH</fullName>
    </alternativeName>
    <alternativeName>
        <fullName evidence="10">ImGP synthase subunit HisH</fullName>
        <shortName evidence="10">IGPS subunit HisH</shortName>
    </alternativeName>
</protein>
<dbReference type="GO" id="GO:0016829">
    <property type="term" value="F:lyase activity"/>
    <property type="evidence" value="ECO:0007669"/>
    <property type="project" value="UniProtKB-KW"/>
</dbReference>
<dbReference type="AlphaFoldDB" id="A0A4R9JL84"/>
<dbReference type="Proteomes" id="UP000298125">
    <property type="component" value="Unassembled WGS sequence"/>
</dbReference>
<comment type="subunit">
    <text evidence="2 10">Heterodimer of HisH and HisF.</text>
</comment>
<comment type="function">
    <text evidence="10">IGPS catalyzes the conversion of PRFAR and glutamine to IGP, AICAR and glutamate. The HisH subunit catalyzes the hydrolysis of glutamine to glutamate and ammonia as part of the synthesis of IGP and AICAR. The resulting ammonia molecule is channeled to the active site of HisF.</text>
</comment>
<evidence type="ECO:0000256" key="10">
    <source>
        <dbReference type="HAMAP-Rule" id="MF_00278"/>
    </source>
</evidence>
<proteinExistence type="inferred from homology"/>
<evidence type="ECO:0000256" key="7">
    <source>
        <dbReference type="ARBA" id="ARBA00023239"/>
    </source>
</evidence>
<dbReference type="InterPro" id="IPR029062">
    <property type="entry name" value="Class_I_gatase-like"/>
</dbReference>
<dbReference type="PIRSF" id="PIRSF000495">
    <property type="entry name" value="Amidotransf_hisH"/>
    <property type="match status" value="1"/>
</dbReference>
<keyword evidence="7 10" id="KW-0456">Lyase</keyword>
<dbReference type="Gene3D" id="3.40.50.880">
    <property type="match status" value="1"/>
</dbReference>
<keyword evidence="14" id="KW-1185">Reference proteome</keyword>
<dbReference type="HAMAP" id="MF_00278">
    <property type="entry name" value="HisH"/>
    <property type="match status" value="1"/>
</dbReference>
<dbReference type="OrthoDB" id="9807137at2"/>
<dbReference type="GO" id="GO:0004359">
    <property type="term" value="F:glutaminase activity"/>
    <property type="evidence" value="ECO:0007669"/>
    <property type="project" value="UniProtKB-EC"/>
</dbReference>
<keyword evidence="3 10" id="KW-0028">Amino-acid biosynthesis</keyword>
<dbReference type="EC" id="4.3.2.10" evidence="10"/>
<comment type="caution">
    <text evidence="13">The sequence shown here is derived from an EMBL/GenBank/DDBJ whole genome shotgun (WGS) entry which is preliminary data.</text>
</comment>
<evidence type="ECO:0000256" key="4">
    <source>
        <dbReference type="ARBA" id="ARBA00022801"/>
    </source>
</evidence>
<evidence type="ECO:0000256" key="11">
    <source>
        <dbReference type="PIRSR" id="PIRSR000495-1"/>
    </source>
</evidence>
<dbReference type="PANTHER" id="PTHR42701:SF1">
    <property type="entry name" value="IMIDAZOLE GLYCEROL PHOSPHATE SYNTHASE SUBUNIT HISH"/>
    <property type="match status" value="1"/>
</dbReference>
<evidence type="ECO:0000256" key="6">
    <source>
        <dbReference type="ARBA" id="ARBA00023102"/>
    </source>
</evidence>
<feature type="active site" evidence="10 11">
    <location>
        <position position="191"/>
    </location>
</feature>
<dbReference type="EMBL" id="RQGA01000001">
    <property type="protein sequence ID" value="TGL45838.1"/>
    <property type="molecule type" value="Genomic_DNA"/>
</dbReference>
<name>A0A4R9JL84_9LEPT</name>
<evidence type="ECO:0000256" key="9">
    <source>
        <dbReference type="ARBA" id="ARBA00049534"/>
    </source>
</evidence>
<dbReference type="Pfam" id="PF00117">
    <property type="entry name" value="GATase"/>
    <property type="match status" value="1"/>
</dbReference>
<dbReference type="InterPro" id="IPR010139">
    <property type="entry name" value="Imidazole-glycPsynth_HisH"/>
</dbReference>
<dbReference type="GO" id="GO:0000105">
    <property type="term" value="P:L-histidine biosynthetic process"/>
    <property type="evidence" value="ECO:0007669"/>
    <property type="project" value="UniProtKB-UniRule"/>
</dbReference>
<comment type="catalytic activity">
    <reaction evidence="9 10">
        <text>L-glutamine + H2O = L-glutamate + NH4(+)</text>
        <dbReference type="Rhea" id="RHEA:15889"/>
        <dbReference type="ChEBI" id="CHEBI:15377"/>
        <dbReference type="ChEBI" id="CHEBI:28938"/>
        <dbReference type="ChEBI" id="CHEBI:29985"/>
        <dbReference type="ChEBI" id="CHEBI:58359"/>
        <dbReference type="EC" id="3.5.1.2"/>
    </reaction>
</comment>
<dbReference type="UniPathway" id="UPA00031">
    <property type="reaction ID" value="UER00010"/>
</dbReference>
<dbReference type="RefSeq" id="WP_135575145.1">
    <property type="nucleotide sequence ID" value="NZ_RQGA01000001.1"/>
</dbReference>
<evidence type="ECO:0000256" key="2">
    <source>
        <dbReference type="ARBA" id="ARBA00011152"/>
    </source>
</evidence>